<organism evidence="2 3">
    <name type="scientific">Dryococelus australis</name>
    <dbReference type="NCBI Taxonomy" id="614101"/>
    <lineage>
        <taxon>Eukaryota</taxon>
        <taxon>Metazoa</taxon>
        <taxon>Ecdysozoa</taxon>
        <taxon>Arthropoda</taxon>
        <taxon>Hexapoda</taxon>
        <taxon>Insecta</taxon>
        <taxon>Pterygota</taxon>
        <taxon>Neoptera</taxon>
        <taxon>Polyneoptera</taxon>
        <taxon>Phasmatodea</taxon>
        <taxon>Verophasmatodea</taxon>
        <taxon>Anareolatae</taxon>
        <taxon>Phasmatidae</taxon>
        <taxon>Eurycanthinae</taxon>
        <taxon>Dryococelus</taxon>
    </lineage>
</organism>
<gene>
    <name evidence="2" type="ORF">PR048_031126</name>
</gene>
<dbReference type="InterPro" id="IPR011009">
    <property type="entry name" value="Kinase-like_dom_sf"/>
</dbReference>
<sequence>MENPCTDMLTVSHIRKSVRELSLPRIAVTCVPTVSAPVQVMSGGPLPELTKDDLEQLLQAKVDSFAVSRLTAPGENYGSTMLKVDVTLLPDRRKVFAVAKMVSEFPHMREFFHYRETVPKEIYVYVHVRPEFQTIQKEYRVPERLFLDVIPKCYGARTTLGGGIDEPVDESSVILLENLRVSGYRLVDRIVGMDLKHLEYAVIHLARFHSTAIVLKLKKPGVFKETVMKATAFVRGGPPPGDEGTPGPLALLKSLSHLPVFQQYKDKIKAAMDMDDELMQMEEPPKAREPFATFLHNDFWTNNMMFSYGGINDEEITGVKIFDFQMTLYGSPITDLLFLLYSSRTLDVTKEDCDRLIKLYHKEFIKWLELFGCDTEPFSYENFLKEIEMEASKCFSHAFIMLRISSVPESNAPDLSIKSDADKIFRDNTGLGKTYFMKVEKLIKEFVDRQWI</sequence>
<evidence type="ECO:0000313" key="3">
    <source>
        <dbReference type="Proteomes" id="UP001159363"/>
    </source>
</evidence>
<dbReference type="SMART" id="SM00587">
    <property type="entry name" value="CHK"/>
    <property type="match status" value="1"/>
</dbReference>
<dbReference type="PANTHER" id="PTHR11012:SF55">
    <property type="entry name" value="BHLH DOMAIN-CONTAINING PROTEIN"/>
    <property type="match status" value="1"/>
</dbReference>
<dbReference type="InterPro" id="IPR004119">
    <property type="entry name" value="EcKL"/>
</dbReference>
<proteinExistence type="predicted"/>
<evidence type="ECO:0000313" key="2">
    <source>
        <dbReference type="EMBL" id="KAJ8867325.1"/>
    </source>
</evidence>
<dbReference type="Proteomes" id="UP001159363">
    <property type="component" value="Chromosome 14"/>
</dbReference>
<name>A0ABQ9G4E6_9NEOP</name>
<evidence type="ECO:0000259" key="1">
    <source>
        <dbReference type="SMART" id="SM00587"/>
    </source>
</evidence>
<dbReference type="SUPFAM" id="SSF56112">
    <property type="entry name" value="Protein kinase-like (PK-like)"/>
    <property type="match status" value="1"/>
</dbReference>
<feature type="domain" description="CHK kinase-like" evidence="1">
    <location>
        <begin position="174"/>
        <end position="370"/>
    </location>
</feature>
<comment type="caution">
    <text evidence="2">The sequence shown here is derived from an EMBL/GenBank/DDBJ whole genome shotgun (WGS) entry which is preliminary data.</text>
</comment>
<dbReference type="EMBL" id="JARBHB010000015">
    <property type="protein sequence ID" value="KAJ8867325.1"/>
    <property type="molecule type" value="Genomic_DNA"/>
</dbReference>
<accession>A0ABQ9G4E6</accession>
<keyword evidence="3" id="KW-1185">Reference proteome</keyword>
<reference evidence="2 3" key="1">
    <citation type="submission" date="2023-02" db="EMBL/GenBank/DDBJ databases">
        <title>LHISI_Scaffold_Assembly.</title>
        <authorList>
            <person name="Stuart O.P."/>
            <person name="Cleave R."/>
            <person name="Magrath M.J.L."/>
            <person name="Mikheyev A.S."/>
        </authorList>
    </citation>
    <scope>NUCLEOTIDE SEQUENCE [LARGE SCALE GENOMIC DNA]</scope>
    <source>
        <strain evidence="2">Daus_M_001</strain>
        <tissue evidence="2">Leg muscle</tissue>
    </source>
</reference>
<dbReference type="Gene3D" id="3.90.1200.10">
    <property type="match status" value="1"/>
</dbReference>
<dbReference type="Pfam" id="PF02958">
    <property type="entry name" value="EcKL"/>
    <property type="match status" value="1"/>
</dbReference>
<dbReference type="InterPro" id="IPR015897">
    <property type="entry name" value="CHK_kinase-like"/>
</dbReference>
<protein>
    <recommendedName>
        <fullName evidence="1">CHK kinase-like domain-containing protein</fullName>
    </recommendedName>
</protein>
<dbReference type="PANTHER" id="PTHR11012">
    <property type="entry name" value="PROTEIN KINASE-LIKE DOMAIN-CONTAINING"/>
    <property type="match status" value="1"/>
</dbReference>